<gene>
    <name evidence="1" type="ORF">BpHYR1_007316</name>
</gene>
<sequence>MDLLNRLDKYPYSDLLHLRIKQFISSRISRKYLTTPTGGPTALTSKNLTLIRDAVRGFCQKLVLNGPGIKYKIVEYDSGFSLSCEPNLKTNLEGF</sequence>
<comment type="caution">
    <text evidence="1">The sequence shown here is derived from an EMBL/GenBank/DDBJ whole genome shotgun (WGS) entry which is preliminary data.</text>
</comment>
<protein>
    <submittedName>
        <fullName evidence="1">Uncharacterized protein</fullName>
    </submittedName>
</protein>
<name>A0A3M7RB47_BRAPC</name>
<reference evidence="1 2" key="1">
    <citation type="journal article" date="2018" name="Sci. Rep.">
        <title>Genomic signatures of local adaptation to the degree of environmental predictability in rotifers.</title>
        <authorList>
            <person name="Franch-Gras L."/>
            <person name="Hahn C."/>
            <person name="Garcia-Roger E.M."/>
            <person name="Carmona M.J."/>
            <person name="Serra M."/>
            <person name="Gomez A."/>
        </authorList>
    </citation>
    <scope>NUCLEOTIDE SEQUENCE [LARGE SCALE GENOMIC DNA]</scope>
    <source>
        <strain evidence="1">HYR1</strain>
    </source>
</reference>
<organism evidence="1 2">
    <name type="scientific">Brachionus plicatilis</name>
    <name type="common">Marine rotifer</name>
    <name type="synonym">Brachionus muelleri</name>
    <dbReference type="NCBI Taxonomy" id="10195"/>
    <lineage>
        <taxon>Eukaryota</taxon>
        <taxon>Metazoa</taxon>
        <taxon>Spiralia</taxon>
        <taxon>Gnathifera</taxon>
        <taxon>Rotifera</taxon>
        <taxon>Eurotatoria</taxon>
        <taxon>Monogononta</taxon>
        <taxon>Pseudotrocha</taxon>
        <taxon>Ploima</taxon>
        <taxon>Brachionidae</taxon>
        <taxon>Brachionus</taxon>
    </lineage>
</organism>
<accession>A0A3M7RB47</accession>
<proteinExistence type="predicted"/>
<dbReference type="AlphaFoldDB" id="A0A3M7RB47"/>
<dbReference type="Proteomes" id="UP000276133">
    <property type="component" value="Unassembled WGS sequence"/>
</dbReference>
<evidence type="ECO:0000313" key="1">
    <source>
        <dbReference type="EMBL" id="RNA20822.1"/>
    </source>
</evidence>
<dbReference type="EMBL" id="REGN01003776">
    <property type="protein sequence ID" value="RNA20822.1"/>
    <property type="molecule type" value="Genomic_DNA"/>
</dbReference>
<evidence type="ECO:0000313" key="2">
    <source>
        <dbReference type="Proteomes" id="UP000276133"/>
    </source>
</evidence>
<keyword evidence="2" id="KW-1185">Reference proteome</keyword>